<name>A0A0F7RSE1_9BASI</name>
<organism evidence="2 3">
    <name type="scientific">Sporisorium scitamineum</name>
    <dbReference type="NCBI Taxonomy" id="49012"/>
    <lineage>
        <taxon>Eukaryota</taxon>
        <taxon>Fungi</taxon>
        <taxon>Dikarya</taxon>
        <taxon>Basidiomycota</taxon>
        <taxon>Ustilaginomycotina</taxon>
        <taxon>Ustilaginomycetes</taxon>
        <taxon>Ustilaginales</taxon>
        <taxon>Ustilaginaceae</taxon>
        <taxon>Sporisorium</taxon>
    </lineage>
</organism>
<keyword evidence="3" id="KW-1185">Reference proteome</keyword>
<reference evidence="3" key="1">
    <citation type="submission" date="2014-06" db="EMBL/GenBank/DDBJ databases">
        <authorList>
            <person name="Berkman P.J."/>
        </authorList>
    </citation>
    <scope>NUCLEOTIDE SEQUENCE [LARGE SCALE GENOMIC DNA]</scope>
</reference>
<evidence type="ECO:0000313" key="2">
    <source>
        <dbReference type="EMBL" id="CDR98925.1"/>
    </source>
</evidence>
<dbReference type="InterPro" id="IPR000477">
    <property type="entry name" value="RT_dom"/>
</dbReference>
<dbReference type="AlphaFoldDB" id="A0A0F7RSE1"/>
<protein>
    <recommendedName>
        <fullName evidence="1">Reverse transcriptase domain-containing protein</fullName>
    </recommendedName>
</protein>
<dbReference type="Proteomes" id="UP000242770">
    <property type="component" value="Unassembled WGS sequence"/>
</dbReference>
<feature type="domain" description="Reverse transcriptase" evidence="1">
    <location>
        <begin position="1"/>
        <end position="55"/>
    </location>
</feature>
<sequence length="68" mass="7500">MLHYLDEFFSTSDATAPHTMPIQVFSLAAAALGFKISSKKTVWDTTRLEVLGIKLDSATQTTSITQEH</sequence>
<gene>
    <name evidence="2" type="primary">SSCI10030.1</name>
</gene>
<dbReference type="PROSITE" id="PS50878">
    <property type="entry name" value="RT_POL"/>
    <property type="match status" value="1"/>
</dbReference>
<accession>A0A0F7RSE1</accession>
<evidence type="ECO:0000259" key="1">
    <source>
        <dbReference type="PROSITE" id="PS50878"/>
    </source>
</evidence>
<dbReference type="EMBL" id="CCFA01000525">
    <property type="protein sequence ID" value="CDR98925.1"/>
    <property type="molecule type" value="Genomic_DNA"/>
</dbReference>
<proteinExistence type="predicted"/>
<evidence type="ECO:0000313" key="3">
    <source>
        <dbReference type="Proteomes" id="UP000242770"/>
    </source>
</evidence>